<evidence type="ECO:0000313" key="3">
    <source>
        <dbReference type="Proteomes" id="UP000077266"/>
    </source>
</evidence>
<evidence type="ECO:0000256" key="1">
    <source>
        <dbReference type="SAM" id="MobiDB-lite"/>
    </source>
</evidence>
<protein>
    <submittedName>
        <fullName evidence="2">Uncharacterized protein</fullName>
    </submittedName>
</protein>
<dbReference type="InterPro" id="IPR021109">
    <property type="entry name" value="Peptidase_aspartic_dom_sf"/>
</dbReference>
<feature type="compositionally biased region" description="Acidic residues" evidence="1">
    <location>
        <begin position="105"/>
        <end position="123"/>
    </location>
</feature>
<name>A0A166MX43_EXIGL</name>
<organism evidence="2 3">
    <name type="scientific">Exidia glandulosa HHB12029</name>
    <dbReference type="NCBI Taxonomy" id="1314781"/>
    <lineage>
        <taxon>Eukaryota</taxon>
        <taxon>Fungi</taxon>
        <taxon>Dikarya</taxon>
        <taxon>Basidiomycota</taxon>
        <taxon>Agaricomycotina</taxon>
        <taxon>Agaricomycetes</taxon>
        <taxon>Auriculariales</taxon>
        <taxon>Exidiaceae</taxon>
        <taxon>Exidia</taxon>
    </lineage>
</organism>
<dbReference type="AlphaFoldDB" id="A0A166MX43"/>
<sequence length="504" mass="56012">LATKSRQRPAPSSYPFPKSTWESARPPPSPCRACGGPHWDNDCKHWEEYLKLKKSKPVLFTERSADEDIMYSIAYFVRESVDAELSLPRLPEKLEEHATARDDVPELLEVDDTDDESEEEDEPVPLRRSQAAGKAQDANYVPQVEVEFHDGRSSETAPTVPAETRHPDLDEAVRVLAEAGQGVGFFESSPTVHFAAALNVETMLPPPVERKYVVKPVRHTPPGMSSMGISVLSARGIVSSREEGIITLRLDLGASISLVAESYLTSLKHPPKIRTGMKVAIAQLTNKDPKIKGYVHVPVWIVAEDGTRLKFMAELYVVPEMTIEVLLGEDFHLNYELNVFRNVELGSRVQVGETGFAFKATSTLEATTAAEKEDFKLARSFIAHYDGALRAWKDTLIPAETTVRVPVAGDLQQGREWYVERYLIPQPDETFLTVPNTLLDLRTDDAGRAEPLSIARRSYLPVANPTKTPRILRAGTLIGYAKNPQSVLDQPKDEATFEVMTAQA</sequence>
<reference evidence="2 3" key="1">
    <citation type="journal article" date="2016" name="Mol. Biol. Evol.">
        <title>Comparative Genomics of Early-Diverging Mushroom-Forming Fungi Provides Insights into the Origins of Lignocellulose Decay Capabilities.</title>
        <authorList>
            <person name="Nagy L.G."/>
            <person name="Riley R."/>
            <person name="Tritt A."/>
            <person name="Adam C."/>
            <person name="Daum C."/>
            <person name="Floudas D."/>
            <person name="Sun H."/>
            <person name="Yadav J.S."/>
            <person name="Pangilinan J."/>
            <person name="Larsson K.H."/>
            <person name="Matsuura K."/>
            <person name="Barry K."/>
            <person name="Labutti K."/>
            <person name="Kuo R."/>
            <person name="Ohm R.A."/>
            <person name="Bhattacharya S.S."/>
            <person name="Shirouzu T."/>
            <person name="Yoshinaga Y."/>
            <person name="Martin F.M."/>
            <person name="Grigoriev I.V."/>
            <person name="Hibbett D.S."/>
        </authorList>
    </citation>
    <scope>NUCLEOTIDE SEQUENCE [LARGE SCALE GENOMIC DNA]</scope>
    <source>
        <strain evidence="2 3">HHB12029</strain>
    </source>
</reference>
<dbReference type="STRING" id="1314781.A0A166MX43"/>
<dbReference type="EMBL" id="KV426862">
    <property type="protein sequence ID" value="KZV78520.1"/>
    <property type="molecule type" value="Genomic_DNA"/>
</dbReference>
<dbReference type="Gene3D" id="2.40.70.10">
    <property type="entry name" value="Acid Proteases"/>
    <property type="match status" value="1"/>
</dbReference>
<proteinExistence type="predicted"/>
<feature type="region of interest" description="Disordered" evidence="1">
    <location>
        <begin position="148"/>
        <end position="167"/>
    </location>
</feature>
<keyword evidence="3" id="KW-1185">Reference proteome</keyword>
<feature type="compositionally biased region" description="Basic and acidic residues" evidence="1">
    <location>
        <begin position="94"/>
        <end position="104"/>
    </location>
</feature>
<dbReference type="Proteomes" id="UP000077266">
    <property type="component" value="Unassembled WGS sequence"/>
</dbReference>
<feature type="non-terminal residue" evidence="2">
    <location>
        <position position="1"/>
    </location>
</feature>
<evidence type="ECO:0000313" key="2">
    <source>
        <dbReference type="EMBL" id="KZV78520.1"/>
    </source>
</evidence>
<dbReference type="CDD" id="cd00303">
    <property type="entry name" value="retropepsin_like"/>
    <property type="match status" value="1"/>
</dbReference>
<feature type="region of interest" description="Disordered" evidence="1">
    <location>
        <begin position="94"/>
        <end position="140"/>
    </location>
</feature>
<feature type="region of interest" description="Disordered" evidence="1">
    <location>
        <begin position="1"/>
        <end position="37"/>
    </location>
</feature>
<feature type="non-terminal residue" evidence="2">
    <location>
        <position position="504"/>
    </location>
</feature>
<dbReference type="InParanoid" id="A0A166MX43"/>
<accession>A0A166MX43</accession>
<gene>
    <name evidence="2" type="ORF">EXIGLDRAFT_573544</name>
</gene>